<dbReference type="InterPro" id="IPR029060">
    <property type="entry name" value="PIN-like_dom_sf"/>
</dbReference>
<dbReference type="SUPFAM" id="SSF88723">
    <property type="entry name" value="PIN domain-like"/>
    <property type="match status" value="1"/>
</dbReference>
<proteinExistence type="predicted"/>
<evidence type="ECO:0000313" key="2">
    <source>
        <dbReference type="EMBL" id="OGK40743.1"/>
    </source>
</evidence>
<dbReference type="AlphaFoldDB" id="A0A1F7IBK4"/>
<sequence length="146" mass="16976">MNTIYLDTNIFVYSSQANSPFFSKCNNLLEYSLKKNIDLATSTETIQEIIHLSKKTKKITTGLKTANTLLELIQLLLPVDKETINLYLVLLKKYAHLKQVESRDFIHIASSLRYKINTLITYDKGFKQFKELESLTPDEFLRSFNF</sequence>
<dbReference type="InterPro" id="IPR052106">
    <property type="entry name" value="PINc/VapC_TA"/>
</dbReference>
<dbReference type="InterPro" id="IPR002716">
    <property type="entry name" value="PIN_dom"/>
</dbReference>
<feature type="domain" description="PIN" evidence="1">
    <location>
        <begin position="2"/>
        <end position="128"/>
    </location>
</feature>
<dbReference type="STRING" id="1802055.A3A74_03950"/>
<organism evidence="2 3">
    <name type="scientific">Candidatus Roizmanbacteria bacterium RIFCSPLOWO2_01_FULL_35_13</name>
    <dbReference type="NCBI Taxonomy" id="1802055"/>
    <lineage>
        <taxon>Bacteria</taxon>
        <taxon>Candidatus Roizmaniibacteriota</taxon>
    </lineage>
</organism>
<dbReference type="Proteomes" id="UP000179270">
    <property type="component" value="Unassembled WGS sequence"/>
</dbReference>
<protein>
    <recommendedName>
        <fullName evidence="1">PIN domain-containing protein</fullName>
    </recommendedName>
</protein>
<evidence type="ECO:0000259" key="1">
    <source>
        <dbReference type="SMART" id="SM00670"/>
    </source>
</evidence>
<name>A0A1F7IBK4_9BACT</name>
<dbReference type="EMBL" id="MGAF01000026">
    <property type="protein sequence ID" value="OGK40743.1"/>
    <property type="molecule type" value="Genomic_DNA"/>
</dbReference>
<reference evidence="2 3" key="1">
    <citation type="journal article" date="2016" name="Nat. Commun.">
        <title>Thousands of microbial genomes shed light on interconnected biogeochemical processes in an aquifer system.</title>
        <authorList>
            <person name="Anantharaman K."/>
            <person name="Brown C.T."/>
            <person name="Hug L.A."/>
            <person name="Sharon I."/>
            <person name="Castelle C.J."/>
            <person name="Probst A.J."/>
            <person name="Thomas B.C."/>
            <person name="Singh A."/>
            <person name="Wilkins M.J."/>
            <person name="Karaoz U."/>
            <person name="Brodie E.L."/>
            <person name="Williams K.H."/>
            <person name="Hubbard S.S."/>
            <person name="Banfield J.F."/>
        </authorList>
    </citation>
    <scope>NUCLEOTIDE SEQUENCE [LARGE SCALE GENOMIC DNA]</scope>
</reference>
<evidence type="ECO:0000313" key="3">
    <source>
        <dbReference type="Proteomes" id="UP000179270"/>
    </source>
</evidence>
<gene>
    <name evidence="2" type="ORF">A3A74_03950</name>
</gene>
<dbReference type="Pfam" id="PF01850">
    <property type="entry name" value="PIN"/>
    <property type="match status" value="1"/>
</dbReference>
<dbReference type="PANTHER" id="PTHR38826">
    <property type="entry name" value="RIBONUCLEASE VAPC13"/>
    <property type="match status" value="1"/>
</dbReference>
<dbReference type="PANTHER" id="PTHR38826:SF5">
    <property type="entry name" value="RIBONUCLEASE VAPC13"/>
    <property type="match status" value="1"/>
</dbReference>
<comment type="caution">
    <text evidence="2">The sequence shown here is derived from an EMBL/GenBank/DDBJ whole genome shotgun (WGS) entry which is preliminary data.</text>
</comment>
<dbReference type="SMART" id="SM00670">
    <property type="entry name" value="PINc"/>
    <property type="match status" value="1"/>
</dbReference>
<dbReference type="Gene3D" id="3.40.50.1010">
    <property type="entry name" value="5'-nuclease"/>
    <property type="match status" value="1"/>
</dbReference>
<dbReference type="CDD" id="cd09854">
    <property type="entry name" value="PIN_VapC-like"/>
    <property type="match status" value="1"/>
</dbReference>
<accession>A0A1F7IBK4</accession>